<dbReference type="AlphaFoldDB" id="A0A8S1DFG0"/>
<sequence length="446" mass="51673">MVSPSCLLGMTTKTVFDNIDKYDKDLVQTIIEPFRRSILEALYKMAGNHYLNCDRQENHIDKLWAILPYLINSKFFTRIDVRELPHMSCQCGTLSNSRFQEFIRCLGANTPNLIELLIEAPYQLEYSLEERELDSIVQLKNLTILKIIFVYVPLSGMLDISSRCVKLKSIEANYVKIDVDEPSSVPLRDKFAYVSIFAYGLIPGRLFLNMKTKMPAEFEAYTRYNRMTIQPQSVTDFRVTQVFAGDLLEIEFICSDLEDIEEMDEFPHLPNIKSAKINCDCKSVHVLRCFMKINGQSLQKLTLYDVDIKEKMTIGEIFSLCSNLQSLILINCTLFGNDAPVDAMRQLKRFIWANNEEPDYSDRVAFSSILSAPLLEELRIYLPNIDFSDNAAVIARIARREILRNLKKFKMVYIMEIYSEDDRENSSYYTKSFNELKKAIAKVIYE</sequence>
<proteinExistence type="predicted"/>
<evidence type="ECO:0000313" key="1">
    <source>
        <dbReference type="EMBL" id="CAB3381127.1"/>
    </source>
</evidence>
<reference evidence="1 2" key="1">
    <citation type="submission" date="2020-04" db="EMBL/GenBank/DDBJ databases">
        <authorList>
            <person name="Alioto T."/>
            <person name="Alioto T."/>
            <person name="Gomez Garrido J."/>
        </authorList>
    </citation>
    <scope>NUCLEOTIDE SEQUENCE [LARGE SCALE GENOMIC DNA]</scope>
</reference>
<dbReference type="EMBL" id="CADEPI010000225">
    <property type="protein sequence ID" value="CAB3381127.1"/>
    <property type="molecule type" value="Genomic_DNA"/>
</dbReference>
<keyword evidence="2" id="KW-1185">Reference proteome</keyword>
<accession>A0A8S1DFG0</accession>
<dbReference type="Gene3D" id="3.80.10.10">
    <property type="entry name" value="Ribonuclease Inhibitor"/>
    <property type="match status" value="1"/>
</dbReference>
<gene>
    <name evidence="1" type="ORF">CLODIP_2_CD09723</name>
</gene>
<comment type="caution">
    <text evidence="1">The sequence shown here is derived from an EMBL/GenBank/DDBJ whole genome shotgun (WGS) entry which is preliminary data.</text>
</comment>
<name>A0A8S1DFG0_9INSE</name>
<protein>
    <submittedName>
        <fullName evidence="1">Uncharacterized protein</fullName>
    </submittedName>
</protein>
<evidence type="ECO:0000313" key="2">
    <source>
        <dbReference type="Proteomes" id="UP000494165"/>
    </source>
</evidence>
<dbReference type="Proteomes" id="UP000494165">
    <property type="component" value="Unassembled WGS sequence"/>
</dbReference>
<dbReference type="InterPro" id="IPR032675">
    <property type="entry name" value="LRR_dom_sf"/>
</dbReference>
<dbReference type="SUPFAM" id="SSF52058">
    <property type="entry name" value="L domain-like"/>
    <property type="match status" value="1"/>
</dbReference>
<dbReference type="OrthoDB" id="2882671at2759"/>
<organism evidence="1 2">
    <name type="scientific">Cloeon dipterum</name>
    <dbReference type="NCBI Taxonomy" id="197152"/>
    <lineage>
        <taxon>Eukaryota</taxon>
        <taxon>Metazoa</taxon>
        <taxon>Ecdysozoa</taxon>
        <taxon>Arthropoda</taxon>
        <taxon>Hexapoda</taxon>
        <taxon>Insecta</taxon>
        <taxon>Pterygota</taxon>
        <taxon>Palaeoptera</taxon>
        <taxon>Ephemeroptera</taxon>
        <taxon>Pisciforma</taxon>
        <taxon>Baetidae</taxon>
        <taxon>Cloeon</taxon>
    </lineage>
</organism>